<gene>
    <name evidence="5" type="ORF">IAC52_04310</name>
</gene>
<evidence type="ECO:0000256" key="2">
    <source>
        <dbReference type="ARBA" id="ARBA00008520"/>
    </source>
</evidence>
<reference evidence="5" key="2">
    <citation type="journal article" date="2021" name="PeerJ">
        <title>Extensive microbial diversity within the chicken gut microbiome revealed by metagenomics and culture.</title>
        <authorList>
            <person name="Gilroy R."/>
            <person name="Ravi A."/>
            <person name="Getino M."/>
            <person name="Pursley I."/>
            <person name="Horton D.L."/>
            <person name="Alikhan N.F."/>
            <person name="Baker D."/>
            <person name="Gharbi K."/>
            <person name="Hall N."/>
            <person name="Watson M."/>
            <person name="Adriaenssens E.M."/>
            <person name="Foster-Nyarko E."/>
            <person name="Jarju S."/>
            <person name="Secka A."/>
            <person name="Antonio M."/>
            <person name="Oren A."/>
            <person name="Chaudhuri R.R."/>
            <person name="La Ragione R."/>
            <person name="Hildebrand F."/>
            <person name="Pallen M.J."/>
        </authorList>
    </citation>
    <scope>NUCLEOTIDE SEQUENCE</scope>
    <source>
        <strain evidence="5">ChiGjej1B1-22543</strain>
    </source>
</reference>
<dbReference type="Proteomes" id="UP000824070">
    <property type="component" value="Unassembled WGS sequence"/>
</dbReference>
<evidence type="ECO:0000313" key="5">
    <source>
        <dbReference type="EMBL" id="HIU45501.1"/>
    </source>
</evidence>
<evidence type="ECO:0000256" key="4">
    <source>
        <dbReference type="ARBA" id="ARBA00022729"/>
    </source>
</evidence>
<dbReference type="EMBL" id="DVMV01000035">
    <property type="protein sequence ID" value="HIU45501.1"/>
    <property type="molecule type" value="Genomic_DNA"/>
</dbReference>
<dbReference type="InterPro" id="IPR006059">
    <property type="entry name" value="SBP"/>
</dbReference>
<dbReference type="Pfam" id="PF01547">
    <property type="entry name" value="SBP_bac_1"/>
    <property type="match status" value="1"/>
</dbReference>
<reference evidence="5" key="1">
    <citation type="submission" date="2020-10" db="EMBL/GenBank/DDBJ databases">
        <authorList>
            <person name="Gilroy R."/>
        </authorList>
    </citation>
    <scope>NUCLEOTIDE SEQUENCE</scope>
    <source>
        <strain evidence="5">ChiGjej1B1-22543</strain>
    </source>
</reference>
<keyword evidence="3" id="KW-0813">Transport</keyword>
<dbReference type="PROSITE" id="PS51257">
    <property type="entry name" value="PROKAR_LIPOPROTEIN"/>
    <property type="match status" value="1"/>
</dbReference>
<sequence length="473" mass="53558">MKANKLVFALSAILCAGVLSGCGEEEREPGVLSIMAYNGGYGNEWLEAICNKYMEETGNIVTYDTDSTILSKIENQLTQTSDYDIFMSHGLSWQSYAERGLLADLDDLYDSTNRDGDKFSDRVIDEALDLCKYENRDSGETHYYKVPFTQGAGGLVYNMDMFEQYGWEVPETYDDLVALCAKIKADTKGTVTPFAWSKDRDYYWDYPIYAWWYELAGEDTYNQWLSLKGDDGTYATGYENFNPDGDYAAFKQAFTMWYDLVAENSDYSNDRAYSASLITAQNLFYTGKAAMIPYGQWAKKEIELTEKKDFTFDIAMMPTPTVREGATHNNFMVGFGDSMIIPENSPNKELAKDFLRFMSTEFACKAFVEQARGPFLAFDYSDIDMADITASDTYIASIKNILETCNNFSTASNNPILVTMGDTVVQPWVNNQRYYVTSASNPTDSAVDDAFTTLYNYVKNNWSSWLRGSGVDY</sequence>
<keyword evidence="4" id="KW-0732">Signal</keyword>
<dbReference type="PANTHER" id="PTHR43649:SF31">
    <property type="entry name" value="SN-GLYCEROL-3-PHOSPHATE-BINDING PERIPLASMIC PROTEIN UGPB"/>
    <property type="match status" value="1"/>
</dbReference>
<dbReference type="InterPro" id="IPR050490">
    <property type="entry name" value="Bact_solute-bd_prot1"/>
</dbReference>
<comment type="similarity">
    <text evidence="2">Belongs to the bacterial solute-binding protein 1 family.</text>
</comment>
<name>A0A9D1S3E1_9FIRM</name>
<comment type="caution">
    <text evidence="5">The sequence shown here is derived from an EMBL/GenBank/DDBJ whole genome shotgun (WGS) entry which is preliminary data.</text>
</comment>
<dbReference type="GO" id="GO:0030313">
    <property type="term" value="C:cell envelope"/>
    <property type="evidence" value="ECO:0007669"/>
    <property type="project" value="UniProtKB-SubCell"/>
</dbReference>
<dbReference type="PANTHER" id="PTHR43649">
    <property type="entry name" value="ARABINOSE-BINDING PROTEIN-RELATED"/>
    <property type="match status" value="1"/>
</dbReference>
<comment type="subcellular location">
    <subcellularLocation>
        <location evidence="1">Cell envelope</location>
    </subcellularLocation>
</comment>
<evidence type="ECO:0000313" key="6">
    <source>
        <dbReference type="Proteomes" id="UP000824070"/>
    </source>
</evidence>
<dbReference type="Gene3D" id="3.40.190.10">
    <property type="entry name" value="Periplasmic binding protein-like II"/>
    <property type="match status" value="1"/>
</dbReference>
<evidence type="ECO:0000256" key="3">
    <source>
        <dbReference type="ARBA" id="ARBA00022448"/>
    </source>
</evidence>
<proteinExistence type="inferred from homology"/>
<evidence type="ECO:0000256" key="1">
    <source>
        <dbReference type="ARBA" id="ARBA00004196"/>
    </source>
</evidence>
<accession>A0A9D1S3E1</accession>
<dbReference type="SUPFAM" id="SSF53850">
    <property type="entry name" value="Periplasmic binding protein-like II"/>
    <property type="match status" value="1"/>
</dbReference>
<dbReference type="AlphaFoldDB" id="A0A9D1S3E1"/>
<organism evidence="5 6">
    <name type="scientific">Candidatus Alloenteromonas pullicola</name>
    <dbReference type="NCBI Taxonomy" id="2840784"/>
    <lineage>
        <taxon>Bacteria</taxon>
        <taxon>Bacillati</taxon>
        <taxon>Bacillota</taxon>
        <taxon>Bacillota incertae sedis</taxon>
        <taxon>Candidatus Alloenteromonas</taxon>
    </lineage>
</organism>
<protein>
    <submittedName>
        <fullName evidence="5">Extracellular solute-binding protein</fullName>
    </submittedName>
</protein>